<keyword evidence="3 5" id="KW-1133">Transmembrane helix</keyword>
<dbReference type="PANTHER" id="PTHR10846:SF8">
    <property type="entry name" value="INNER MEMBRANE PROTEIN YRBG"/>
    <property type="match status" value="1"/>
</dbReference>
<feature type="transmembrane region" description="Helical" evidence="5">
    <location>
        <begin position="6"/>
        <end position="24"/>
    </location>
</feature>
<reference evidence="7 8" key="1">
    <citation type="submission" date="2018-10" db="EMBL/GenBank/DDBJ databases">
        <title>Pseudomonas zhaodongensis NEAU-ST5-21(T) genome.</title>
        <authorList>
            <person name="Peng J."/>
            <person name="Liu Z.-P."/>
        </authorList>
    </citation>
    <scope>NUCLEOTIDE SEQUENCE [LARGE SCALE GENOMIC DNA]</scope>
    <source>
        <strain evidence="7 8">NEAU-ST5-21</strain>
    </source>
</reference>
<comment type="caution">
    <text evidence="7">The sequence shown here is derived from an EMBL/GenBank/DDBJ whole genome shotgun (WGS) entry which is preliminary data.</text>
</comment>
<dbReference type="InterPro" id="IPR004481">
    <property type="entry name" value="K/Na/Ca-exchanger"/>
</dbReference>
<evidence type="ECO:0000313" key="8">
    <source>
        <dbReference type="Proteomes" id="UP000269774"/>
    </source>
</evidence>
<evidence type="ECO:0000256" key="5">
    <source>
        <dbReference type="SAM" id="Phobius"/>
    </source>
</evidence>
<dbReference type="AlphaFoldDB" id="A0A3M2HP05"/>
<dbReference type="GO" id="GO:0005886">
    <property type="term" value="C:plasma membrane"/>
    <property type="evidence" value="ECO:0007669"/>
    <property type="project" value="TreeGrafter"/>
</dbReference>
<evidence type="ECO:0000259" key="6">
    <source>
        <dbReference type="Pfam" id="PF01699"/>
    </source>
</evidence>
<proteinExistence type="predicted"/>
<feature type="transmembrane region" description="Helical" evidence="5">
    <location>
        <begin position="308"/>
        <end position="330"/>
    </location>
</feature>
<gene>
    <name evidence="7" type="ORF">EA797_19330</name>
</gene>
<dbReference type="Proteomes" id="UP000269774">
    <property type="component" value="Unassembled WGS sequence"/>
</dbReference>
<feature type="transmembrane region" description="Helical" evidence="5">
    <location>
        <begin position="31"/>
        <end position="49"/>
    </location>
</feature>
<dbReference type="RefSeq" id="WP_122168227.1">
    <property type="nucleotide sequence ID" value="NZ_JAMOIB010000018.1"/>
</dbReference>
<dbReference type="InterPro" id="IPR004837">
    <property type="entry name" value="NaCa_Exmemb"/>
</dbReference>
<evidence type="ECO:0000256" key="4">
    <source>
        <dbReference type="ARBA" id="ARBA00023136"/>
    </source>
</evidence>
<organism evidence="7 8">
    <name type="scientific">Stutzerimonas zhaodongensis</name>
    <dbReference type="NCBI Taxonomy" id="1176257"/>
    <lineage>
        <taxon>Bacteria</taxon>
        <taxon>Pseudomonadati</taxon>
        <taxon>Pseudomonadota</taxon>
        <taxon>Gammaproteobacteria</taxon>
        <taxon>Pseudomonadales</taxon>
        <taxon>Pseudomonadaceae</taxon>
        <taxon>Stutzerimonas</taxon>
    </lineage>
</organism>
<feature type="transmembrane region" description="Helical" evidence="5">
    <location>
        <begin position="243"/>
        <end position="265"/>
    </location>
</feature>
<dbReference type="NCBIfam" id="TIGR00367">
    <property type="entry name" value="calcium/sodium antiporter"/>
    <property type="match status" value="1"/>
</dbReference>
<dbReference type="InterPro" id="IPR044880">
    <property type="entry name" value="NCX_ion-bd_dom_sf"/>
</dbReference>
<evidence type="ECO:0000256" key="2">
    <source>
        <dbReference type="ARBA" id="ARBA00022692"/>
    </source>
</evidence>
<dbReference type="EMBL" id="RFFM01000007">
    <property type="protein sequence ID" value="RMH87977.1"/>
    <property type="molecule type" value="Genomic_DNA"/>
</dbReference>
<dbReference type="OrthoDB" id="9794225at2"/>
<evidence type="ECO:0000313" key="7">
    <source>
        <dbReference type="EMBL" id="RMH87977.1"/>
    </source>
</evidence>
<dbReference type="Pfam" id="PF01699">
    <property type="entry name" value="Na_Ca_ex"/>
    <property type="match status" value="2"/>
</dbReference>
<dbReference type="PANTHER" id="PTHR10846">
    <property type="entry name" value="SODIUM/POTASSIUM/CALCIUM EXCHANGER"/>
    <property type="match status" value="1"/>
</dbReference>
<keyword evidence="4 5" id="KW-0472">Membrane</keyword>
<keyword evidence="8" id="KW-1185">Reference proteome</keyword>
<comment type="subcellular location">
    <subcellularLocation>
        <location evidence="1">Membrane</location>
        <topology evidence="1">Multi-pass membrane protein</topology>
    </subcellularLocation>
</comment>
<feature type="transmembrane region" description="Helical" evidence="5">
    <location>
        <begin position="69"/>
        <end position="97"/>
    </location>
</feature>
<feature type="transmembrane region" description="Helical" evidence="5">
    <location>
        <begin position="175"/>
        <end position="197"/>
    </location>
</feature>
<accession>A0A3M2HP05</accession>
<dbReference type="GO" id="GO:0008273">
    <property type="term" value="F:calcium, potassium:sodium antiporter activity"/>
    <property type="evidence" value="ECO:0007669"/>
    <property type="project" value="TreeGrafter"/>
</dbReference>
<feature type="transmembrane region" description="Helical" evidence="5">
    <location>
        <begin position="104"/>
        <end position="122"/>
    </location>
</feature>
<dbReference type="Gene3D" id="1.20.1420.30">
    <property type="entry name" value="NCX, central ion-binding region"/>
    <property type="match status" value="1"/>
</dbReference>
<dbReference type="Gene3D" id="6.10.280.80">
    <property type="entry name" value="NCX, peripheral helical region"/>
    <property type="match status" value="1"/>
</dbReference>
<feature type="domain" description="Sodium/calcium exchanger membrane region" evidence="6">
    <location>
        <begin position="179"/>
        <end position="321"/>
    </location>
</feature>
<feature type="transmembrane region" description="Helical" evidence="5">
    <location>
        <begin position="128"/>
        <end position="147"/>
    </location>
</feature>
<dbReference type="GO" id="GO:0006874">
    <property type="term" value="P:intracellular calcium ion homeostasis"/>
    <property type="evidence" value="ECO:0007669"/>
    <property type="project" value="TreeGrafter"/>
</dbReference>
<sequence length="361" mass="38288">MSLITLAYLVGGLVLLVVGAEALVRGASRLAARFGISPLIIGLTVVAFGTSAPETAVSIQASLNGSGDIAVGNVIGSNIANILLILGLSALVAPLVVSRQLVRLDVPVMIGAGLLTFGLAWNGRVSQLDGFILLALLLVYTAFLVVVSKREKNRQQDEFANEFGADENTKKPLGWVFQLFLVVLGLGLLIVGSNLLIEGAVALARALGLSELVIGLTVIAVGTSMPELATSVMAVYRGERDIAVGNIVGSCIFNLLLVLGAGAAISSDGLSISPNALAFDLPVMLAVFVACLPIFFSGYRINRWEGLLFFGYYIAYTLYLVMFSTGLPAINLLRHAMTWYVLPLTAVTLLVIFLRAWKHQR</sequence>
<protein>
    <submittedName>
        <fullName evidence="7">Sodium:calcium antiporter</fullName>
    </submittedName>
</protein>
<evidence type="ECO:0000256" key="3">
    <source>
        <dbReference type="ARBA" id="ARBA00022989"/>
    </source>
</evidence>
<evidence type="ECO:0000256" key="1">
    <source>
        <dbReference type="ARBA" id="ARBA00004141"/>
    </source>
</evidence>
<name>A0A3M2HP05_9GAMM</name>
<feature type="domain" description="Sodium/calcium exchanger membrane region" evidence="6">
    <location>
        <begin position="6"/>
        <end position="145"/>
    </location>
</feature>
<feature type="transmembrane region" description="Helical" evidence="5">
    <location>
        <begin position="277"/>
        <end position="296"/>
    </location>
</feature>
<feature type="transmembrane region" description="Helical" evidence="5">
    <location>
        <begin position="336"/>
        <end position="357"/>
    </location>
</feature>
<keyword evidence="2 5" id="KW-0812">Transmembrane</keyword>
<feature type="transmembrane region" description="Helical" evidence="5">
    <location>
        <begin position="203"/>
        <end position="222"/>
    </location>
</feature>
<dbReference type="GO" id="GO:0005262">
    <property type="term" value="F:calcium channel activity"/>
    <property type="evidence" value="ECO:0007669"/>
    <property type="project" value="TreeGrafter"/>
</dbReference>